<comment type="caution">
    <text evidence="2">The sequence shown here is derived from an EMBL/GenBank/DDBJ whole genome shotgun (WGS) entry which is preliminary data.</text>
</comment>
<feature type="transmembrane region" description="Helical" evidence="1">
    <location>
        <begin position="31"/>
        <end position="50"/>
    </location>
</feature>
<sequence>MADFISLHPEEWIALVSGLRFSAAAAQAKPIFIPVVILVIGLSLLIWLYRLERDREWNAFILWLIFSSAIILSSFRTQRVVVELNPIVLNSNSMMLQVKKDEVKVDKEKQTLYYDPEASGISALLAIPDKIASLMFNFMDVNLLSKLTGQAKTVPLDNIACKDPRYVAGLVQMLTLDWALGASARKDEEVEDIDPRIRAFEECYRNGFEGDIPFSSNRKLTIQLGLKDSAEAVGRGLLTTLVAAPIIAFLLLVEAPLVALGVGIAAFFGGFMTKMYDLIKEQDGGAVVDCTKFIDAFREAAVNIADQCEKALGVKYDNKDVFVSAAMVCLINPDKIPDVYSHTKQDCSKLRDKTLSALETAKQAMDKQMNIRSDTPIKNFFAGVVSEVKSWWFSLTYMDYPLKFDLLAKGQGIVLALLTAGFPFIAVLSVIPTGRHFINWPLLLNYMIGYFLVKMWIPILFFIVNVATHNLAKITGW</sequence>
<organism evidence="2">
    <name type="scientific">Thermocrinis ruber</name>
    <dbReference type="NCBI Taxonomy" id="75906"/>
    <lineage>
        <taxon>Bacteria</taxon>
        <taxon>Pseudomonadati</taxon>
        <taxon>Aquificota</taxon>
        <taxon>Aquificia</taxon>
        <taxon>Aquificales</taxon>
        <taxon>Aquificaceae</taxon>
        <taxon>Thermocrinis</taxon>
    </lineage>
</organism>
<reference evidence="2" key="1">
    <citation type="journal article" date="2020" name="mSystems">
        <title>Genome- and Community-Level Interaction Insights into Carbon Utilization and Element Cycling Functions of Hydrothermarchaeota in Hydrothermal Sediment.</title>
        <authorList>
            <person name="Zhou Z."/>
            <person name="Liu Y."/>
            <person name="Xu W."/>
            <person name="Pan J."/>
            <person name="Luo Z.H."/>
            <person name="Li M."/>
        </authorList>
    </citation>
    <scope>NUCLEOTIDE SEQUENCE [LARGE SCALE GENOMIC DNA]</scope>
    <source>
        <strain evidence="2">SpSt-114</strain>
    </source>
</reference>
<name>A0A7C5WZ80_9AQUI</name>
<feature type="transmembrane region" description="Helical" evidence="1">
    <location>
        <begin position="57"/>
        <end position="75"/>
    </location>
</feature>
<protein>
    <submittedName>
        <fullName evidence="2">Uncharacterized protein</fullName>
    </submittedName>
</protein>
<dbReference type="EMBL" id="DSAC01000070">
    <property type="protein sequence ID" value="HHO74152.1"/>
    <property type="molecule type" value="Genomic_DNA"/>
</dbReference>
<feature type="transmembrane region" description="Helical" evidence="1">
    <location>
        <begin position="412"/>
        <end position="431"/>
    </location>
</feature>
<accession>A0A7C5WZ80</accession>
<keyword evidence="1" id="KW-0472">Membrane</keyword>
<dbReference type="AlphaFoldDB" id="A0A7C5WZ80"/>
<evidence type="ECO:0000313" key="2">
    <source>
        <dbReference type="EMBL" id="HHO74152.1"/>
    </source>
</evidence>
<keyword evidence="1" id="KW-0812">Transmembrane</keyword>
<evidence type="ECO:0000256" key="1">
    <source>
        <dbReference type="SAM" id="Phobius"/>
    </source>
</evidence>
<feature type="transmembrane region" description="Helical" evidence="1">
    <location>
        <begin position="246"/>
        <end position="271"/>
    </location>
</feature>
<proteinExistence type="predicted"/>
<keyword evidence="1" id="KW-1133">Transmembrane helix</keyword>
<feature type="transmembrane region" description="Helical" evidence="1">
    <location>
        <begin position="443"/>
        <end position="464"/>
    </location>
</feature>
<gene>
    <name evidence="2" type="ORF">ENN04_05860</name>
</gene>